<keyword evidence="2" id="KW-1185">Reference proteome</keyword>
<reference evidence="1 2" key="1">
    <citation type="journal article" date="2013" name="Genome Announc.">
        <title>Genome Sequence of the Pigment-Producing Bacterium Pseudogulbenkiania ferrooxidans, Isolated from Loktak Lake.</title>
        <authorList>
            <person name="Puranik S."/>
            <person name="Talkal R."/>
            <person name="Qureshi A."/>
            <person name="Khardenavis A."/>
            <person name="Kapley A."/>
            <person name="Purohit H.J."/>
        </authorList>
    </citation>
    <scope>NUCLEOTIDE SEQUENCE [LARGE SCALE GENOMIC DNA]</scope>
    <source>
        <strain evidence="1 2">EGD-HP2</strain>
    </source>
</reference>
<dbReference type="Proteomes" id="UP000016426">
    <property type="component" value="Unassembled WGS sequence"/>
</dbReference>
<organism evidence="1 2">
    <name type="scientific">Pseudogulbenkiania ferrooxidans EGD-HP2</name>
    <dbReference type="NCBI Taxonomy" id="1388764"/>
    <lineage>
        <taxon>Bacteria</taxon>
        <taxon>Pseudomonadati</taxon>
        <taxon>Pseudomonadota</taxon>
        <taxon>Betaproteobacteria</taxon>
        <taxon>Neisseriales</taxon>
        <taxon>Chromobacteriaceae</taxon>
        <taxon>Pseudogulbenkiania</taxon>
    </lineage>
</organism>
<accession>A0ABP2XRC4</accession>
<evidence type="ECO:0000313" key="1">
    <source>
        <dbReference type="EMBL" id="ERE17778.1"/>
    </source>
</evidence>
<name>A0ABP2XRC4_9NEIS</name>
<comment type="caution">
    <text evidence="1">The sequence shown here is derived from an EMBL/GenBank/DDBJ whole genome shotgun (WGS) entry which is preliminary data.</text>
</comment>
<proteinExistence type="predicted"/>
<gene>
    <name evidence="1" type="ORF">O166_22475</name>
</gene>
<evidence type="ECO:0000313" key="2">
    <source>
        <dbReference type="Proteomes" id="UP000016426"/>
    </source>
</evidence>
<protein>
    <submittedName>
        <fullName evidence="1">Uncharacterized protein</fullName>
    </submittedName>
</protein>
<sequence>MFLVLNVMSEESGGFRADGGRKLGGARGRA</sequence>
<dbReference type="EMBL" id="AVPH01000070">
    <property type="protein sequence ID" value="ERE17778.1"/>
    <property type="molecule type" value="Genomic_DNA"/>
</dbReference>